<dbReference type="SUPFAM" id="SSF47384">
    <property type="entry name" value="Homodimeric domain of signal transducing histidine kinase"/>
    <property type="match status" value="1"/>
</dbReference>
<keyword evidence="11" id="KW-1185">Reference proteome</keyword>
<name>A0ABT1E9Q2_9FIRM</name>
<evidence type="ECO:0000256" key="5">
    <source>
        <dbReference type="ARBA" id="ARBA00022679"/>
    </source>
</evidence>
<dbReference type="Gene3D" id="1.10.287.130">
    <property type="match status" value="1"/>
</dbReference>
<dbReference type="GO" id="GO:0016301">
    <property type="term" value="F:kinase activity"/>
    <property type="evidence" value="ECO:0007669"/>
    <property type="project" value="UniProtKB-KW"/>
</dbReference>
<evidence type="ECO:0000313" key="10">
    <source>
        <dbReference type="EMBL" id="MCP1102554.1"/>
    </source>
</evidence>
<feature type="transmembrane region" description="Helical" evidence="8">
    <location>
        <begin position="75"/>
        <end position="93"/>
    </location>
</feature>
<dbReference type="PROSITE" id="PS50109">
    <property type="entry name" value="HIS_KIN"/>
    <property type="match status" value="1"/>
</dbReference>
<dbReference type="SMART" id="SM00387">
    <property type="entry name" value="HATPase_c"/>
    <property type="match status" value="1"/>
</dbReference>
<sequence length="378" mass="43361">MKSKYRKLKFSILLQSLLAASLTILVASIILQYIIGGTFKEVVSRAVIRVMVLLGMRYDNATLLYWKLIGSNRELFMILGFLLLFSFFFYASLTKMTKYLEQVGEGIENIISDSTEPIRLITELKPIELRLNEIKATIRRQEIEAMNSEKKRNDLILFLAHDLKTPLTSILAYLSMLEQQENLPAEERKKYLKIASEKAIRLEELVNEFFEITKLNMEEIEINKTEVNVSLMLEQIADELYGVLQEKRLTCEVEVEDNLMIEGDPDKLARVFDNILRNAMAYCYEDTKIQIEGKKKDKTVMIRFINQGDRIPGDMLQTIFEKFYRVDNSRSSGTGGAGLGLAIAQEILELHKGKIMAKSDDLQTQFIVSLPLLEGEES</sequence>
<feature type="transmembrane region" description="Helical" evidence="8">
    <location>
        <begin position="12"/>
        <end position="35"/>
    </location>
</feature>
<dbReference type="InterPro" id="IPR036890">
    <property type="entry name" value="HATPase_C_sf"/>
</dbReference>
<dbReference type="InterPro" id="IPR003594">
    <property type="entry name" value="HATPase_dom"/>
</dbReference>
<keyword evidence="8" id="KW-1133">Transmembrane helix</keyword>
<dbReference type="InterPro" id="IPR050351">
    <property type="entry name" value="BphY/WalK/GraS-like"/>
</dbReference>
<dbReference type="CDD" id="cd00082">
    <property type="entry name" value="HisKA"/>
    <property type="match status" value="1"/>
</dbReference>
<dbReference type="Pfam" id="PF00512">
    <property type="entry name" value="HisKA"/>
    <property type="match status" value="1"/>
</dbReference>
<dbReference type="InterPro" id="IPR036097">
    <property type="entry name" value="HisK_dim/P_sf"/>
</dbReference>
<dbReference type="PANTHER" id="PTHR45453">
    <property type="entry name" value="PHOSPHATE REGULON SENSOR PROTEIN PHOR"/>
    <property type="match status" value="1"/>
</dbReference>
<keyword evidence="7" id="KW-0902">Two-component regulatory system</keyword>
<keyword evidence="6 10" id="KW-0418">Kinase</keyword>
<comment type="subcellular location">
    <subcellularLocation>
        <location evidence="2">Membrane</location>
    </subcellularLocation>
</comment>
<dbReference type="PRINTS" id="PR00344">
    <property type="entry name" value="BCTRLSENSOR"/>
</dbReference>
<comment type="caution">
    <text evidence="10">The sequence shown here is derived from an EMBL/GenBank/DDBJ whole genome shotgun (WGS) entry which is preliminary data.</text>
</comment>
<reference evidence="10 11" key="1">
    <citation type="journal article" date="2022" name="Genome Biol. Evol.">
        <title>Host diet, physiology and behaviors set the stage for Lachnospiraceae cladogenesis.</title>
        <authorList>
            <person name="Vera-Ponce De Leon A."/>
            <person name="Schneider M."/>
            <person name="Jahnes B.C."/>
            <person name="Sadowski V."/>
            <person name="Camuy-Velez L.A."/>
            <person name="Duan J."/>
            <person name="Sabree Z.L."/>
        </authorList>
    </citation>
    <scope>NUCLEOTIDE SEQUENCE [LARGE SCALE GENOMIC DNA]</scope>
    <source>
        <strain evidence="10 11">PAL113</strain>
    </source>
</reference>
<dbReference type="EC" id="2.7.13.3" evidence="3"/>
<evidence type="ECO:0000256" key="8">
    <source>
        <dbReference type="SAM" id="Phobius"/>
    </source>
</evidence>
<dbReference type="SUPFAM" id="SSF55874">
    <property type="entry name" value="ATPase domain of HSP90 chaperone/DNA topoisomerase II/histidine kinase"/>
    <property type="match status" value="1"/>
</dbReference>
<dbReference type="InterPro" id="IPR003661">
    <property type="entry name" value="HisK_dim/P_dom"/>
</dbReference>
<comment type="catalytic activity">
    <reaction evidence="1">
        <text>ATP + protein L-histidine = ADP + protein N-phospho-L-histidine.</text>
        <dbReference type="EC" id="2.7.13.3"/>
    </reaction>
</comment>
<evidence type="ECO:0000256" key="4">
    <source>
        <dbReference type="ARBA" id="ARBA00022553"/>
    </source>
</evidence>
<evidence type="ECO:0000256" key="7">
    <source>
        <dbReference type="ARBA" id="ARBA00023012"/>
    </source>
</evidence>
<protein>
    <recommendedName>
        <fullName evidence="3">histidine kinase</fullName>
        <ecNumber evidence="3">2.7.13.3</ecNumber>
    </recommendedName>
</protein>
<proteinExistence type="predicted"/>
<evidence type="ECO:0000256" key="1">
    <source>
        <dbReference type="ARBA" id="ARBA00000085"/>
    </source>
</evidence>
<dbReference type="Pfam" id="PF02518">
    <property type="entry name" value="HATPase_c"/>
    <property type="match status" value="1"/>
</dbReference>
<dbReference type="RefSeq" id="WP_262066339.1">
    <property type="nucleotide sequence ID" value="NZ_JAMXOD010000011.1"/>
</dbReference>
<evidence type="ECO:0000256" key="3">
    <source>
        <dbReference type="ARBA" id="ARBA00012438"/>
    </source>
</evidence>
<keyword evidence="4" id="KW-0597">Phosphoprotein</keyword>
<accession>A0ABT1E9Q2</accession>
<keyword evidence="5" id="KW-0808">Transferase</keyword>
<evidence type="ECO:0000256" key="6">
    <source>
        <dbReference type="ARBA" id="ARBA00022777"/>
    </source>
</evidence>
<dbReference type="PANTHER" id="PTHR45453:SF1">
    <property type="entry name" value="PHOSPHATE REGULON SENSOR PROTEIN PHOR"/>
    <property type="match status" value="1"/>
</dbReference>
<dbReference type="InterPro" id="IPR004358">
    <property type="entry name" value="Sig_transdc_His_kin-like_C"/>
</dbReference>
<keyword evidence="8" id="KW-0812">Transmembrane</keyword>
<dbReference type="Proteomes" id="UP001523566">
    <property type="component" value="Unassembled WGS sequence"/>
</dbReference>
<dbReference type="InterPro" id="IPR005467">
    <property type="entry name" value="His_kinase_dom"/>
</dbReference>
<keyword evidence="8" id="KW-0472">Membrane</keyword>
<evidence type="ECO:0000259" key="9">
    <source>
        <dbReference type="PROSITE" id="PS50109"/>
    </source>
</evidence>
<organism evidence="10 11">
    <name type="scientific">Aequitasia blattaphilus</name>
    <dbReference type="NCBI Taxonomy" id="2949332"/>
    <lineage>
        <taxon>Bacteria</taxon>
        <taxon>Bacillati</taxon>
        <taxon>Bacillota</taxon>
        <taxon>Clostridia</taxon>
        <taxon>Lachnospirales</taxon>
        <taxon>Lachnospiraceae</taxon>
        <taxon>Aequitasia</taxon>
    </lineage>
</organism>
<gene>
    <name evidence="10" type="ORF">NK125_09025</name>
</gene>
<evidence type="ECO:0000313" key="11">
    <source>
        <dbReference type="Proteomes" id="UP001523566"/>
    </source>
</evidence>
<dbReference type="EMBL" id="JAMZFW010000011">
    <property type="protein sequence ID" value="MCP1102554.1"/>
    <property type="molecule type" value="Genomic_DNA"/>
</dbReference>
<dbReference type="SMART" id="SM00388">
    <property type="entry name" value="HisKA"/>
    <property type="match status" value="1"/>
</dbReference>
<dbReference type="Gene3D" id="3.30.565.10">
    <property type="entry name" value="Histidine kinase-like ATPase, C-terminal domain"/>
    <property type="match status" value="1"/>
</dbReference>
<evidence type="ECO:0000256" key="2">
    <source>
        <dbReference type="ARBA" id="ARBA00004370"/>
    </source>
</evidence>
<feature type="domain" description="Histidine kinase" evidence="9">
    <location>
        <begin position="158"/>
        <end position="374"/>
    </location>
</feature>